<keyword evidence="4 5" id="KW-0833">Ubl conjugation pathway</keyword>
<dbReference type="EMBL" id="EQ974525">
    <property type="protein sequence ID" value="EEF28906.1"/>
    <property type="molecule type" value="Genomic_DNA"/>
</dbReference>
<dbReference type="PANTHER" id="PTHR22849:SF61">
    <property type="entry name" value="U-BOX DOMAIN-CONTAINING PROTEIN 21"/>
    <property type="match status" value="1"/>
</dbReference>
<dbReference type="Gene3D" id="1.25.10.10">
    <property type="entry name" value="Leucine-rich Repeat Variant"/>
    <property type="match status" value="1"/>
</dbReference>
<dbReference type="eggNOG" id="ENOG502QS2D">
    <property type="taxonomic scope" value="Eukaryota"/>
</dbReference>
<evidence type="ECO:0000256" key="5">
    <source>
        <dbReference type="RuleBase" id="RU369093"/>
    </source>
</evidence>
<protein>
    <recommendedName>
        <fullName evidence="5 6">U-box domain-containing protein</fullName>
        <ecNumber evidence="5">2.3.2.27</ecNumber>
    </recommendedName>
    <alternativeName>
        <fullName evidence="5">RING-type E3 ubiquitin transferase PUB</fullName>
    </alternativeName>
</protein>
<dbReference type="FunFam" id="3.30.40.10:FF:000442">
    <property type="entry name" value="RING-type E3 ubiquitin transferase"/>
    <property type="match status" value="1"/>
</dbReference>
<comment type="catalytic activity">
    <reaction evidence="1 5">
        <text>S-ubiquitinyl-[E2 ubiquitin-conjugating enzyme]-L-cysteine + [acceptor protein]-L-lysine = [E2 ubiquitin-conjugating enzyme]-L-cysteine + N(6)-ubiquitinyl-[acceptor protein]-L-lysine.</text>
        <dbReference type="EC" id="2.3.2.27"/>
    </reaction>
</comment>
<dbReference type="SUPFAM" id="SSF48371">
    <property type="entry name" value="ARM repeat"/>
    <property type="match status" value="1"/>
</dbReference>
<dbReference type="SMART" id="SM00504">
    <property type="entry name" value="Ubox"/>
    <property type="match status" value="1"/>
</dbReference>
<feature type="domain" description="U-box" evidence="6">
    <location>
        <begin position="35"/>
        <end position="109"/>
    </location>
</feature>
<comment type="function">
    <text evidence="5">Functions as an E3 ubiquitin ligase.</text>
</comment>
<dbReference type="InterPro" id="IPR011989">
    <property type="entry name" value="ARM-like"/>
</dbReference>
<evidence type="ECO:0000256" key="4">
    <source>
        <dbReference type="ARBA" id="ARBA00022786"/>
    </source>
</evidence>
<evidence type="ECO:0000313" key="7">
    <source>
        <dbReference type="EMBL" id="EEF28906.1"/>
    </source>
</evidence>
<dbReference type="CDD" id="cd16664">
    <property type="entry name" value="RING-Ubox_PUB"/>
    <property type="match status" value="1"/>
</dbReference>
<dbReference type="InterPro" id="IPR003613">
    <property type="entry name" value="Ubox_domain"/>
</dbReference>
<dbReference type="UniPathway" id="UPA00143"/>
<reference evidence="8" key="1">
    <citation type="journal article" date="2010" name="Nat. Biotechnol.">
        <title>Draft genome sequence of the oilseed species Ricinus communis.</title>
        <authorList>
            <person name="Chan A.P."/>
            <person name="Crabtree J."/>
            <person name="Zhao Q."/>
            <person name="Lorenzi H."/>
            <person name="Orvis J."/>
            <person name="Puiu D."/>
            <person name="Melake-Berhan A."/>
            <person name="Jones K.M."/>
            <person name="Redman J."/>
            <person name="Chen G."/>
            <person name="Cahoon E.B."/>
            <person name="Gedil M."/>
            <person name="Stanke M."/>
            <person name="Haas B.J."/>
            <person name="Wortman J.R."/>
            <person name="Fraser-Liggett C.M."/>
            <person name="Ravel J."/>
            <person name="Rabinowicz P.D."/>
        </authorList>
    </citation>
    <scope>NUCLEOTIDE SEQUENCE [LARGE SCALE GENOMIC DNA]</scope>
    <source>
        <strain evidence="8">cv. Hale</strain>
    </source>
</reference>
<gene>
    <name evidence="7" type="ORF">RCOM_0052090</name>
</gene>
<dbReference type="SUPFAM" id="SSF57850">
    <property type="entry name" value="RING/U-box"/>
    <property type="match status" value="1"/>
</dbReference>
<name>B9T5F5_RICCO</name>
<dbReference type="InParanoid" id="B9T5F5"/>
<evidence type="ECO:0000259" key="6">
    <source>
        <dbReference type="PROSITE" id="PS51698"/>
    </source>
</evidence>
<organism evidence="7 8">
    <name type="scientific">Ricinus communis</name>
    <name type="common">Castor bean</name>
    <dbReference type="NCBI Taxonomy" id="3988"/>
    <lineage>
        <taxon>Eukaryota</taxon>
        <taxon>Viridiplantae</taxon>
        <taxon>Streptophyta</taxon>
        <taxon>Embryophyta</taxon>
        <taxon>Tracheophyta</taxon>
        <taxon>Spermatophyta</taxon>
        <taxon>Magnoliopsida</taxon>
        <taxon>eudicotyledons</taxon>
        <taxon>Gunneridae</taxon>
        <taxon>Pentapetalae</taxon>
        <taxon>rosids</taxon>
        <taxon>fabids</taxon>
        <taxon>Malpighiales</taxon>
        <taxon>Euphorbiaceae</taxon>
        <taxon>Acalyphoideae</taxon>
        <taxon>Acalypheae</taxon>
        <taxon>Ricinus</taxon>
    </lineage>
</organism>
<dbReference type="OMA" id="LSLDQKH"/>
<dbReference type="EC" id="2.3.2.27" evidence="5"/>
<dbReference type="GO" id="GO:0016567">
    <property type="term" value="P:protein ubiquitination"/>
    <property type="evidence" value="ECO:0007669"/>
    <property type="project" value="UniProtKB-UniRule"/>
</dbReference>
<dbReference type="InterPro" id="IPR058678">
    <property type="entry name" value="ARM_PUB"/>
</dbReference>
<dbReference type="OrthoDB" id="10064100at2759"/>
<dbReference type="Gene3D" id="3.30.40.10">
    <property type="entry name" value="Zinc/RING finger domain, C3HC4 (zinc finger)"/>
    <property type="match status" value="1"/>
</dbReference>
<keyword evidence="8" id="KW-1185">Reference proteome</keyword>
<accession>B9T5F5</accession>
<evidence type="ECO:0000256" key="2">
    <source>
        <dbReference type="ARBA" id="ARBA00004906"/>
    </source>
</evidence>
<dbReference type="InterPro" id="IPR045185">
    <property type="entry name" value="PUB22/23/24-like"/>
</dbReference>
<dbReference type="InterPro" id="IPR013083">
    <property type="entry name" value="Znf_RING/FYVE/PHD"/>
</dbReference>
<dbReference type="GO" id="GO:0061630">
    <property type="term" value="F:ubiquitin protein ligase activity"/>
    <property type="evidence" value="ECO:0007669"/>
    <property type="project" value="UniProtKB-UniRule"/>
</dbReference>
<dbReference type="Proteomes" id="UP000008311">
    <property type="component" value="Unassembled WGS sequence"/>
</dbReference>
<dbReference type="KEGG" id="rcu:8280440"/>
<dbReference type="GO" id="GO:0016874">
    <property type="term" value="F:ligase activity"/>
    <property type="evidence" value="ECO:0007669"/>
    <property type="project" value="UniProtKB-KW"/>
</dbReference>
<evidence type="ECO:0000313" key="8">
    <source>
        <dbReference type="Proteomes" id="UP000008311"/>
    </source>
</evidence>
<dbReference type="Pfam" id="PF25598">
    <property type="entry name" value="ARM_PUB"/>
    <property type="match status" value="1"/>
</dbReference>
<dbReference type="PANTHER" id="PTHR22849">
    <property type="entry name" value="WDSAM1 PROTEIN"/>
    <property type="match status" value="1"/>
</dbReference>
<comment type="pathway">
    <text evidence="2 5">Protein modification; protein ubiquitination.</text>
</comment>
<proteinExistence type="predicted"/>
<keyword evidence="3 5" id="KW-0808">Transferase</keyword>
<evidence type="ECO:0000256" key="1">
    <source>
        <dbReference type="ARBA" id="ARBA00000900"/>
    </source>
</evidence>
<evidence type="ECO:0000256" key="3">
    <source>
        <dbReference type="ARBA" id="ARBA00022679"/>
    </source>
</evidence>
<dbReference type="PROSITE" id="PS51698">
    <property type="entry name" value="U_BOX"/>
    <property type="match status" value="1"/>
</dbReference>
<dbReference type="FunCoup" id="B9T5F5">
    <property type="interactions" value="27"/>
</dbReference>
<dbReference type="Pfam" id="PF04564">
    <property type="entry name" value="U-box"/>
    <property type="match status" value="1"/>
</dbReference>
<dbReference type="InterPro" id="IPR016024">
    <property type="entry name" value="ARM-type_fold"/>
</dbReference>
<sequence>MMLSWRTRRAAAAARKKRLQDVSGNDNLEMDITVPVPTHFRCPISLDLMKDPVTLSTGITYDRESIEKWVEAGHQTCPVTNQVLLCFDQIPNHSLRKMIQSWCVENRSFGIERIPTPRIPVSPYDVSEICKRIMAATQRGDFKKCKDLVAKIKNWGRESERNKRCIVENGVGCVLSIAFESFAGISMEKHADLLVDILSVLVWMFPFGVEGKLTLGSMNSLRCMLWILKNGDLTAKQTAVLVLKELLSLDQKHVNTLAEIGVIQELVKLIKKPISPSATKASLMVIFYMLSPPSISEKIASTLVELGLVSLIIEILLEGDKGISEKALGVLDHICDSKEGREKAYENALFVPVLFHKILGSDLASNFSVSILWKLCKNDKRKDGGVVAEALELKVGAFQKLLILLQVGCGENTKEKVKELLKLLNLYRTKVDCLGSSMDFRYLKKSY</sequence>
<dbReference type="AlphaFoldDB" id="B9T5F5"/>
<dbReference type="InterPro" id="IPR045210">
    <property type="entry name" value="RING-Ubox_PUB"/>
</dbReference>